<proteinExistence type="inferred from homology"/>
<name>A0A1E3HLD3_9TREE</name>
<reference evidence="11 12" key="1">
    <citation type="submission" date="2016-06" db="EMBL/GenBank/DDBJ databases">
        <title>Evolution of pathogenesis and genome organization in the Tremellales.</title>
        <authorList>
            <person name="Cuomo C."/>
            <person name="Litvintseva A."/>
            <person name="Heitman J."/>
            <person name="Chen Y."/>
            <person name="Sun S."/>
            <person name="Springer D."/>
            <person name="Dromer F."/>
            <person name="Young S."/>
            <person name="Zeng Q."/>
            <person name="Chapman S."/>
            <person name="Gujja S."/>
            <person name="Saif S."/>
            <person name="Birren B."/>
        </authorList>
    </citation>
    <scope>NUCLEOTIDE SEQUENCE [LARGE SCALE GENOMIC DNA]</scope>
    <source>
        <strain evidence="11 12">CBS 6039</strain>
    </source>
</reference>
<comment type="subunit">
    <text evidence="9">May be part of a spliceosome complex.</text>
</comment>
<evidence type="ECO:0000256" key="7">
    <source>
        <dbReference type="ARBA" id="ARBA00023187"/>
    </source>
</evidence>
<feature type="region of interest" description="Disordered" evidence="10">
    <location>
        <begin position="107"/>
        <end position="136"/>
    </location>
</feature>
<feature type="compositionally biased region" description="Basic and acidic residues" evidence="10">
    <location>
        <begin position="175"/>
        <end position="197"/>
    </location>
</feature>
<feature type="compositionally biased region" description="Acidic residues" evidence="10">
    <location>
        <begin position="68"/>
        <end position="85"/>
    </location>
</feature>
<evidence type="ECO:0000256" key="4">
    <source>
        <dbReference type="ARBA" id="ARBA00014745"/>
    </source>
</evidence>
<dbReference type="GO" id="GO:0000398">
    <property type="term" value="P:mRNA splicing, via spliceosome"/>
    <property type="evidence" value="ECO:0007669"/>
    <property type="project" value="UniProtKB-UniRule"/>
</dbReference>
<comment type="subcellular location">
    <subcellularLocation>
        <location evidence="2 9">Nucleus</location>
    </subcellularLocation>
</comment>
<comment type="caution">
    <text evidence="11">The sequence shown here is derived from an EMBL/GenBank/DDBJ whole genome shotgun (WGS) entry which is preliminary data.</text>
</comment>
<dbReference type="EMBL" id="AWGJ01000008">
    <property type="protein sequence ID" value="ODN77162.1"/>
    <property type="molecule type" value="Genomic_DNA"/>
</dbReference>
<dbReference type="PANTHER" id="PTHR13264:SF5">
    <property type="entry name" value="PRE-MRNA-SPLICING FACTOR SYF2"/>
    <property type="match status" value="1"/>
</dbReference>
<evidence type="ECO:0000256" key="3">
    <source>
        <dbReference type="ARBA" id="ARBA00010028"/>
    </source>
</evidence>
<protein>
    <recommendedName>
        <fullName evidence="4 9">Pre-mRNA-splicing factor SYF2</fullName>
    </recommendedName>
</protein>
<evidence type="ECO:0000256" key="1">
    <source>
        <dbReference type="ARBA" id="ARBA00003777"/>
    </source>
</evidence>
<evidence type="ECO:0000256" key="10">
    <source>
        <dbReference type="SAM" id="MobiDB-lite"/>
    </source>
</evidence>
<feature type="region of interest" description="Disordered" evidence="10">
    <location>
        <begin position="1"/>
        <end position="93"/>
    </location>
</feature>
<accession>A0A1E3HLD3</accession>
<dbReference type="Proteomes" id="UP000094065">
    <property type="component" value="Unassembled WGS sequence"/>
</dbReference>
<dbReference type="RefSeq" id="XP_018992536.1">
    <property type="nucleotide sequence ID" value="XM_019140045.1"/>
</dbReference>
<keyword evidence="8 9" id="KW-0539">Nucleus</keyword>
<evidence type="ECO:0000256" key="9">
    <source>
        <dbReference type="RuleBase" id="RU367148"/>
    </source>
</evidence>
<evidence type="ECO:0000313" key="11">
    <source>
        <dbReference type="EMBL" id="ODN77162.1"/>
    </source>
</evidence>
<dbReference type="PANTHER" id="PTHR13264">
    <property type="entry name" value="GCIP-INTERACTING PROTEIN P29"/>
    <property type="match status" value="1"/>
</dbReference>
<gene>
    <name evidence="11" type="ORF">L202_05688</name>
</gene>
<evidence type="ECO:0000313" key="12">
    <source>
        <dbReference type="Proteomes" id="UP000094065"/>
    </source>
</evidence>
<comment type="function">
    <text evidence="1 9">Involved in pre-mRNA splicing.</text>
</comment>
<evidence type="ECO:0000256" key="6">
    <source>
        <dbReference type="ARBA" id="ARBA00022728"/>
    </source>
</evidence>
<dbReference type="GO" id="GO:0071014">
    <property type="term" value="C:post-mRNA release spliceosomal complex"/>
    <property type="evidence" value="ECO:0007669"/>
    <property type="project" value="TreeGrafter"/>
</dbReference>
<keyword evidence="7 9" id="KW-0508">mRNA splicing</keyword>
<dbReference type="OrthoDB" id="199717at2759"/>
<dbReference type="InterPro" id="IPR013260">
    <property type="entry name" value="mRNA_splic_SYF2"/>
</dbReference>
<dbReference type="GeneID" id="30156997"/>
<feature type="region of interest" description="Disordered" evidence="10">
    <location>
        <begin position="148"/>
        <end position="197"/>
    </location>
</feature>
<feature type="compositionally biased region" description="Basic and acidic residues" evidence="10">
    <location>
        <begin position="115"/>
        <end position="136"/>
    </location>
</feature>
<evidence type="ECO:0000256" key="8">
    <source>
        <dbReference type="ARBA" id="ARBA00023242"/>
    </source>
</evidence>
<keyword evidence="6 9" id="KW-0747">Spliceosome</keyword>
<evidence type="ECO:0000256" key="2">
    <source>
        <dbReference type="ARBA" id="ARBA00004123"/>
    </source>
</evidence>
<comment type="similarity">
    <text evidence="3 9">Belongs to the SYF2 family.</text>
</comment>
<dbReference type="Pfam" id="PF08231">
    <property type="entry name" value="SYF2"/>
    <property type="match status" value="1"/>
</dbReference>
<feature type="compositionally biased region" description="Low complexity" evidence="10">
    <location>
        <begin position="13"/>
        <end position="48"/>
    </location>
</feature>
<keyword evidence="12" id="KW-1185">Reference proteome</keyword>
<evidence type="ECO:0000256" key="5">
    <source>
        <dbReference type="ARBA" id="ARBA00022664"/>
    </source>
</evidence>
<feature type="compositionally biased region" description="Acidic residues" evidence="10">
    <location>
        <begin position="49"/>
        <end position="59"/>
    </location>
</feature>
<dbReference type="GO" id="GO:0000974">
    <property type="term" value="C:Prp19 complex"/>
    <property type="evidence" value="ECO:0007669"/>
    <property type="project" value="TreeGrafter"/>
</dbReference>
<organism evidence="11 12">
    <name type="scientific">Cryptococcus amylolentus CBS 6039</name>
    <dbReference type="NCBI Taxonomy" id="1295533"/>
    <lineage>
        <taxon>Eukaryota</taxon>
        <taxon>Fungi</taxon>
        <taxon>Dikarya</taxon>
        <taxon>Basidiomycota</taxon>
        <taxon>Agaricomycotina</taxon>
        <taxon>Tremellomycetes</taxon>
        <taxon>Tremellales</taxon>
        <taxon>Cryptococcaceae</taxon>
        <taxon>Cryptococcus</taxon>
    </lineage>
</organism>
<keyword evidence="5 9" id="KW-0507">mRNA processing</keyword>
<dbReference type="GO" id="GO:0071013">
    <property type="term" value="C:catalytic step 2 spliceosome"/>
    <property type="evidence" value="ECO:0007669"/>
    <property type="project" value="TreeGrafter"/>
</dbReference>
<feature type="compositionally biased region" description="Basic and acidic residues" evidence="10">
    <location>
        <begin position="149"/>
        <end position="166"/>
    </location>
</feature>
<sequence length="334" mass="37213">MPPRKSKARDVKSTAPSPSPSVAATATRGSSRLSKSMSSNVGQSTDVETVTEEVQEESVEEKASTDAGVEESVEGEESAAPEDEGEAVKTGKVSMAERMAKMKELRMKMSQTSQENRRDLVADHQKNKTTAKDLARLEKQRKLAQTLRLKADAEEAGEDVERKKNWEYSIEDDERWAKKEAEKEAKQDQHFHNAEDDAWKRYERNIRGTKADLMAYERQKEAALGLAPGTLVPVAGGSSSAAGGSSALTKSEDLYRGADTLAYGDNKPSEEAVDRVMAKINKDVGKKKRGKKDEEDSEVDYINDRNRVFNKKISRYFDKYTKECVSSFYILKGH</sequence>
<dbReference type="AlphaFoldDB" id="A0A1E3HLD3"/>